<dbReference type="RefSeq" id="WP_156314982.1">
    <property type="nucleotide sequence ID" value="NZ_BAUU01000009.1"/>
</dbReference>
<feature type="region of interest" description="Disordered" evidence="1">
    <location>
        <begin position="24"/>
        <end position="51"/>
    </location>
</feature>
<dbReference type="STRING" id="1236971.JCM9152_1495"/>
<comment type="caution">
    <text evidence="2">The sequence shown here is derived from an EMBL/GenBank/DDBJ whole genome shotgun (WGS) entry which is preliminary data.</text>
</comment>
<organism evidence="2 3">
    <name type="scientific">Halalkalibacter hemicellulosilyticusJCM 9152</name>
    <dbReference type="NCBI Taxonomy" id="1236971"/>
    <lineage>
        <taxon>Bacteria</taxon>
        <taxon>Bacillati</taxon>
        <taxon>Bacillota</taxon>
        <taxon>Bacilli</taxon>
        <taxon>Bacillales</taxon>
        <taxon>Bacillaceae</taxon>
        <taxon>Halalkalibacter</taxon>
    </lineage>
</organism>
<protein>
    <recommendedName>
        <fullName evidence="4">DUF4025 domain-containing protein</fullName>
    </recommendedName>
</protein>
<evidence type="ECO:0000313" key="3">
    <source>
        <dbReference type="Proteomes" id="UP000018895"/>
    </source>
</evidence>
<dbReference type="Proteomes" id="UP000018895">
    <property type="component" value="Unassembled WGS sequence"/>
</dbReference>
<dbReference type="AlphaFoldDB" id="W4QFI5"/>
<accession>W4QFI5</accession>
<name>W4QFI5_9BACI</name>
<proteinExistence type="predicted"/>
<evidence type="ECO:0000256" key="1">
    <source>
        <dbReference type="SAM" id="MobiDB-lite"/>
    </source>
</evidence>
<dbReference type="OrthoDB" id="2906669at2"/>
<feature type="compositionally biased region" description="Basic and acidic residues" evidence="1">
    <location>
        <begin position="33"/>
        <end position="51"/>
    </location>
</feature>
<evidence type="ECO:0008006" key="4">
    <source>
        <dbReference type="Google" id="ProtNLM"/>
    </source>
</evidence>
<gene>
    <name evidence="2" type="ORF">JCM9152_1495</name>
</gene>
<reference evidence="2" key="1">
    <citation type="journal article" date="2014" name="Genome Announc.">
        <title>Draft Genome Sequences of Three Alkaliphilic Bacillus Strains, Bacillus wakoensis JCM 9140T, Bacillus akibai JCM 9157T, and Bacillus hemicellulosilyticus JCM 9152T.</title>
        <authorList>
            <person name="Yuki M."/>
            <person name="Oshima K."/>
            <person name="Suda W."/>
            <person name="Oshida Y."/>
            <person name="Kitamura K."/>
            <person name="Iida T."/>
            <person name="Hattori M."/>
            <person name="Ohkuma M."/>
        </authorList>
    </citation>
    <scope>NUCLEOTIDE SEQUENCE [LARGE SCALE GENOMIC DNA]</scope>
    <source>
        <strain evidence="2">JCM 9152</strain>
    </source>
</reference>
<sequence length="51" mass="6038">MKEHKLTNGLYDQQGEHVVHQQLLDSYSSGTYEQRHLDEAKTYEQSERSDK</sequence>
<evidence type="ECO:0000313" key="2">
    <source>
        <dbReference type="EMBL" id="GAE30099.1"/>
    </source>
</evidence>
<dbReference type="EMBL" id="BAUU01000009">
    <property type="protein sequence ID" value="GAE30099.1"/>
    <property type="molecule type" value="Genomic_DNA"/>
</dbReference>
<keyword evidence="3" id="KW-1185">Reference proteome</keyword>